<protein>
    <submittedName>
        <fullName evidence="1">Uncharacterized protein</fullName>
    </submittedName>
</protein>
<evidence type="ECO:0000313" key="2">
    <source>
        <dbReference type="Proteomes" id="UP000292003"/>
    </source>
</evidence>
<dbReference type="RefSeq" id="WP_130474738.1">
    <property type="nucleotide sequence ID" value="NZ_SFCC01000004.1"/>
</dbReference>
<dbReference type="Gene3D" id="3.40.50.280">
    <property type="entry name" value="Cobalamin-binding domain"/>
    <property type="match status" value="1"/>
</dbReference>
<dbReference type="EMBL" id="SFCC01000004">
    <property type="protein sequence ID" value="RZQ64019.1"/>
    <property type="molecule type" value="Genomic_DNA"/>
</dbReference>
<dbReference type="SUPFAM" id="SSF52242">
    <property type="entry name" value="Cobalamin (vitamin B12)-binding domain"/>
    <property type="match status" value="1"/>
</dbReference>
<sequence length="118" mass="11966">MIRVLLADTGAGGLGELARRLRDAGAEVIVLGDAGPVPHLVRAVEQEDPALVGIGPDLSGAAELAAALPGRVVFGYGEAPAGTALTRVFTDPGLAADWVTTVAVEAICTTDPRSRAPR</sequence>
<accession>A0A4Q7J9U7</accession>
<organism evidence="1 2">
    <name type="scientific">Amycolatopsis suaedae</name>
    <dbReference type="NCBI Taxonomy" id="2510978"/>
    <lineage>
        <taxon>Bacteria</taxon>
        <taxon>Bacillati</taxon>
        <taxon>Actinomycetota</taxon>
        <taxon>Actinomycetes</taxon>
        <taxon>Pseudonocardiales</taxon>
        <taxon>Pseudonocardiaceae</taxon>
        <taxon>Amycolatopsis</taxon>
    </lineage>
</organism>
<gene>
    <name evidence="1" type="ORF">EWH70_08415</name>
</gene>
<dbReference type="InterPro" id="IPR036724">
    <property type="entry name" value="Cobalamin-bd_sf"/>
</dbReference>
<comment type="caution">
    <text evidence="1">The sequence shown here is derived from an EMBL/GenBank/DDBJ whole genome shotgun (WGS) entry which is preliminary data.</text>
</comment>
<keyword evidence="2" id="KW-1185">Reference proteome</keyword>
<dbReference type="GO" id="GO:0046872">
    <property type="term" value="F:metal ion binding"/>
    <property type="evidence" value="ECO:0007669"/>
    <property type="project" value="InterPro"/>
</dbReference>
<dbReference type="AlphaFoldDB" id="A0A4Q7J9U7"/>
<reference evidence="1 2" key="1">
    <citation type="submission" date="2019-02" db="EMBL/GenBank/DDBJ databases">
        <title>Draft genome sequence of Amycolatopsis sp. 8-3EHSu isolated from roots of Suaeda maritima.</title>
        <authorList>
            <person name="Duangmal K."/>
            <person name="Chantavorakit T."/>
        </authorList>
    </citation>
    <scope>NUCLEOTIDE SEQUENCE [LARGE SCALE GENOMIC DNA]</scope>
    <source>
        <strain evidence="1 2">8-3EHSu</strain>
    </source>
</reference>
<dbReference type="GO" id="GO:0031419">
    <property type="term" value="F:cobalamin binding"/>
    <property type="evidence" value="ECO:0007669"/>
    <property type="project" value="InterPro"/>
</dbReference>
<name>A0A4Q7J9U7_9PSEU</name>
<dbReference type="Proteomes" id="UP000292003">
    <property type="component" value="Unassembled WGS sequence"/>
</dbReference>
<proteinExistence type="predicted"/>
<evidence type="ECO:0000313" key="1">
    <source>
        <dbReference type="EMBL" id="RZQ64019.1"/>
    </source>
</evidence>